<comment type="caution">
    <text evidence="2">The sequence shown here is derived from an EMBL/GenBank/DDBJ whole genome shotgun (WGS) entry which is preliminary data.</text>
</comment>
<evidence type="ECO:0000259" key="1">
    <source>
        <dbReference type="Pfam" id="PF03217"/>
    </source>
</evidence>
<name>I7LCS7_9LACO</name>
<accession>I7LCS7</accession>
<dbReference type="RefSeq" id="WP_008472789.1">
    <property type="nucleotide sequence ID" value="NZ_AYZO01000009.1"/>
</dbReference>
<dbReference type="InterPro" id="IPR024968">
    <property type="entry name" value="SlpA_C_lactobacillus"/>
</dbReference>
<reference evidence="2 4" key="1">
    <citation type="submission" date="2012-06" db="EMBL/GenBank/DDBJ databases">
        <title>Draft genome sequence of Lactobacillus gigeriorum CRBIP 24.85T, isolated from chicken crop.</title>
        <authorList>
            <person name="Cousin S."/>
            <person name="Ma L."/>
            <person name="Creno S."/>
            <person name="Clermont D."/>
            <person name="Loux V."/>
            <person name="Bizet C."/>
            <person name="Bouchier C."/>
        </authorList>
    </citation>
    <scope>NUCLEOTIDE SEQUENCE [LARGE SCALE GENOMIC DNA]</scope>
    <source>
        <strain evidence="4">CRBIP 24.85T</strain>
        <strain evidence="2">Type strain: CRBIP 24.85</strain>
    </source>
</reference>
<dbReference type="Proteomes" id="UP000051521">
    <property type="component" value="Unassembled WGS sequence"/>
</dbReference>
<dbReference type="AlphaFoldDB" id="I7LCS7"/>
<dbReference type="Proteomes" id="UP000009326">
    <property type="component" value="Unassembled WGS sequence"/>
</dbReference>
<dbReference type="Pfam" id="PF03217">
    <property type="entry name" value="SlpA"/>
    <property type="match status" value="1"/>
</dbReference>
<evidence type="ECO:0000313" key="3">
    <source>
        <dbReference type="EMBL" id="KRN13783.1"/>
    </source>
</evidence>
<dbReference type="EMBL" id="AYZO01000009">
    <property type="protein sequence ID" value="KRN13783.1"/>
    <property type="molecule type" value="Genomic_DNA"/>
</dbReference>
<dbReference type="PATRIC" id="fig|1423751.3.peg.1905"/>
<reference evidence="3 5" key="2">
    <citation type="journal article" date="2015" name="Genome Announc.">
        <title>Expanding the biotechnology potential of lactobacilli through comparative genomics of 213 strains and associated genera.</title>
        <authorList>
            <person name="Sun Z."/>
            <person name="Harris H.M."/>
            <person name="McCann A."/>
            <person name="Guo C."/>
            <person name="Argimon S."/>
            <person name="Zhang W."/>
            <person name="Yang X."/>
            <person name="Jeffery I.B."/>
            <person name="Cooney J.C."/>
            <person name="Kagawa T.F."/>
            <person name="Liu W."/>
            <person name="Song Y."/>
            <person name="Salvetti E."/>
            <person name="Wrobel A."/>
            <person name="Rasinkangas P."/>
            <person name="Parkhill J."/>
            <person name="Rea M.C."/>
            <person name="O'Sullivan O."/>
            <person name="Ritari J."/>
            <person name="Douillard F.P."/>
            <person name="Paul Ross R."/>
            <person name="Yang R."/>
            <person name="Briner A.E."/>
            <person name="Felis G.E."/>
            <person name="de Vos W.M."/>
            <person name="Barrangou R."/>
            <person name="Klaenhammer T.R."/>
            <person name="Caufield P.W."/>
            <person name="Cui Y."/>
            <person name="Zhang H."/>
            <person name="O'Toole P.W."/>
        </authorList>
    </citation>
    <scope>NUCLEOTIDE SEQUENCE [LARGE SCALE GENOMIC DNA]</scope>
    <source>
        <strain evidence="3 5">DSM 23908</strain>
    </source>
</reference>
<organism evidence="2 4">
    <name type="scientific">Lactobacillus gigeriorum DSM 23908 = CRBIP 24.85</name>
    <dbReference type="NCBI Taxonomy" id="1423751"/>
    <lineage>
        <taxon>Bacteria</taxon>
        <taxon>Bacillati</taxon>
        <taxon>Bacillota</taxon>
        <taxon>Bacilli</taxon>
        <taxon>Lactobacillales</taxon>
        <taxon>Lactobacillaceae</taxon>
        <taxon>Lactobacillus</taxon>
    </lineage>
</organism>
<evidence type="ECO:0000313" key="4">
    <source>
        <dbReference type="Proteomes" id="UP000009326"/>
    </source>
</evidence>
<keyword evidence="5" id="KW-1185">Reference proteome</keyword>
<feature type="domain" description="S-layer protein C-terminal" evidence="1">
    <location>
        <begin position="31"/>
        <end position="63"/>
    </location>
</feature>
<dbReference type="EMBL" id="CAKC01000037">
    <property type="protein sequence ID" value="CCI86751.1"/>
    <property type="molecule type" value="Genomic_DNA"/>
</dbReference>
<gene>
    <name evidence="2" type="ORF">BN52_06060</name>
    <name evidence="3" type="ORF">FC38_GL001837</name>
</gene>
<sequence length="64" mass="7144">MHVYWEKHYEKITLLIASSALLAFGLSQTTTTFAGTSKTLTSNAYIYDAKGKKITRLGKLLKGY</sequence>
<dbReference type="STRING" id="1423751.FC38_GL001837"/>
<proteinExistence type="predicted"/>
<evidence type="ECO:0000313" key="5">
    <source>
        <dbReference type="Proteomes" id="UP000051521"/>
    </source>
</evidence>
<protein>
    <recommendedName>
        <fullName evidence="1">S-layer protein C-terminal domain-containing protein</fullName>
    </recommendedName>
</protein>
<evidence type="ECO:0000313" key="2">
    <source>
        <dbReference type="EMBL" id="CCI86751.1"/>
    </source>
</evidence>